<feature type="transmembrane region" description="Helical" evidence="1">
    <location>
        <begin position="215"/>
        <end position="235"/>
    </location>
</feature>
<keyword evidence="1" id="KW-1133">Transmembrane helix</keyword>
<dbReference type="AlphaFoldDB" id="A0A6V8P714"/>
<organism evidence="2 3">
    <name type="scientific">Candidatus Hakubella thermalkaliphila</name>
    <dbReference type="NCBI Taxonomy" id="2754717"/>
    <lineage>
        <taxon>Bacteria</taxon>
        <taxon>Bacillati</taxon>
        <taxon>Actinomycetota</taxon>
        <taxon>Actinomycetota incertae sedis</taxon>
        <taxon>Candidatus Hakubellales</taxon>
        <taxon>Candidatus Hakubellaceae</taxon>
        <taxon>Candidatus Hakubella</taxon>
    </lineage>
</organism>
<keyword evidence="3" id="KW-1185">Reference proteome</keyword>
<accession>A0A6V8P714</accession>
<dbReference type="EMBL" id="BLRY01000122">
    <property type="protein sequence ID" value="GFP28133.1"/>
    <property type="molecule type" value="Genomic_DNA"/>
</dbReference>
<reference evidence="2 3" key="1">
    <citation type="journal article" date="2020" name="Front. Microbiol.">
        <title>Single-cell genomics of novel Actinobacteria with the Wood-Ljungdahl pathway discovered in a serpentinizing system.</title>
        <authorList>
            <person name="Merino N."/>
            <person name="Kawai M."/>
            <person name="Boyd E.S."/>
            <person name="Colman D.R."/>
            <person name="McGlynn S.E."/>
            <person name="Nealson K.H."/>
            <person name="Kurokawa K."/>
            <person name="Hongoh Y."/>
        </authorList>
    </citation>
    <scope>NUCLEOTIDE SEQUENCE [LARGE SCALE GENOMIC DNA]</scope>
    <source>
        <strain evidence="2 3">S33</strain>
    </source>
</reference>
<evidence type="ECO:0000256" key="1">
    <source>
        <dbReference type="SAM" id="Phobius"/>
    </source>
</evidence>
<dbReference type="Proteomes" id="UP000591948">
    <property type="component" value="Unassembled WGS sequence"/>
</dbReference>
<feature type="transmembrane region" description="Helical" evidence="1">
    <location>
        <begin position="159"/>
        <end position="178"/>
    </location>
</feature>
<evidence type="ECO:0008006" key="4">
    <source>
        <dbReference type="Google" id="ProtNLM"/>
    </source>
</evidence>
<feature type="transmembrane region" description="Helical" evidence="1">
    <location>
        <begin position="132"/>
        <end position="152"/>
    </location>
</feature>
<evidence type="ECO:0000313" key="2">
    <source>
        <dbReference type="EMBL" id="GFP28133.1"/>
    </source>
</evidence>
<protein>
    <recommendedName>
        <fullName evidence="4">Glycosyltransferase RgtA/B/C/D-like domain-containing protein</fullName>
    </recommendedName>
</protein>
<feature type="transmembrane region" description="Helical" evidence="1">
    <location>
        <begin position="91"/>
        <end position="112"/>
    </location>
</feature>
<evidence type="ECO:0000313" key="3">
    <source>
        <dbReference type="Proteomes" id="UP000591948"/>
    </source>
</evidence>
<feature type="transmembrane region" description="Helical" evidence="1">
    <location>
        <begin position="184"/>
        <end position="203"/>
    </location>
</feature>
<keyword evidence="1" id="KW-0812">Transmembrane</keyword>
<keyword evidence="1" id="KW-0472">Membrane</keyword>
<gene>
    <name evidence="2" type="ORF">HKBW3S33_01550</name>
</gene>
<sequence length="317" mass="36112">MKQILTKRSVVVDVVLLSAISLVSISWFRGNFLIWSKGFLWPGNWQSAVYAWHDKFSMGLANTREAAMLPYCFFQYITDTLGFTPVASEKLFFFLIFLSAGLSMYYLTWVLQLPRLARLAAALFYMMNPINLNFIQFSAYSLTPFILGAFIWGLREKRGLGFIIAFVSIWTLTTSYAYNHPSALLIHWGILMAYLVYYCGVVARNRPQILSALRFTGLLIVIFVFLNMFWIILMVSTVPTSVEQTQLGTTSNLDLFRGLSAEPLDAVRLLGYGQGLLSTFGGDPIFPWAFRYLKSPPPDHNGDTNSDYRLLICLQRR</sequence>
<name>A0A6V8P714_9ACTN</name>
<comment type="caution">
    <text evidence="2">The sequence shown here is derived from an EMBL/GenBank/DDBJ whole genome shotgun (WGS) entry which is preliminary data.</text>
</comment>
<proteinExistence type="predicted"/>